<dbReference type="AlphaFoldDB" id="A0A517U0J2"/>
<gene>
    <name evidence="2" type="ORF">I41_33260</name>
</gene>
<keyword evidence="1" id="KW-0812">Transmembrane</keyword>
<feature type="transmembrane region" description="Helical" evidence="1">
    <location>
        <begin position="30"/>
        <end position="54"/>
    </location>
</feature>
<accession>A0A517U0J2</accession>
<keyword evidence="1" id="KW-0472">Membrane</keyword>
<evidence type="ECO:0000313" key="2">
    <source>
        <dbReference type="EMBL" id="QDT74131.1"/>
    </source>
</evidence>
<evidence type="ECO:0008006" key="4">
    <source>
        <dbReference type="Google" id="ProtNLM"/>
    </source>
</evidence>
<sequence length="171" mass="18245">MALIPLDFDAAALLAQAAEAATEPRVDAAFAVRVASRVIHIMFAIIIGGGLFYLRAVLAPAGADACFAGRRSVWARWVGAATLLLIVTGMFNYITFVREAKAAGAPLPSAYHMLFGAKFLLALFVFFVAAILAGKTSLADKFRASLGQWLNAAWLAVMAIIIIGALMRTYH</sequence>
<reference evidence="2 3" key="1">
    <citation type="submission" date="2019-02" db="EMBL/GenBank/DDBJ databases">
        <title>Deep-cultivation of Planctomycetes and their phenomic and genomic characterization uncovers novel biology.</title>
        <authorList>
            <person name="Wiegand S."/>
            <person name="Jogler M."/>
            <person name="Boedeker C."/>
            <person name="Pinto D."/>
            <person name="Vollmers J."/>
            <person name="Rivas-Marin E."/>
            <person name="Kohn T."/>
            <person name="Peeters S.H."/>
            <person name="Heuer A."/>
            <person name="Rast P."/>
            <person name="Oberbeckmann S."/>
            <person name="Bunk B."/>
            <person name="Jeske O."/>
            <person name="Meyerdierks A."/>
            <person name="Storesund J.E."/>
            <person name="Kallscheuer N."/>
            <person name="Luecker S."/>
            <person name="Lage O.M."/>
            <person name="Pohl T."/>
            <person name="Merkel B.J."/>
            <person name="Hornburger P."/>
            <person name="Mueller R.-W."/>
            <person name="Bruemmer F."/>
            <person name="Labrenz M."/>
            <person name="Spormann A.M."/>
            <person name="Op den Camp H."/>
            <person name="Overmann J."/>
            <person name="Amann R."/>
            <person name="Jetten M.S.M."/>
            <person name="Mascher T."/>
            <person name="Medema M.H."/>
            <person name="Devos D.P."/>
            <person name="Kaster A.-K."/>
            <person name="Ovreas L."/>
            <person name="Rohde M."/>
            <person name="Galperin M.Y."/>
            <person name="Jogler C."/>
        </authorList>
    </citation>
    <scope>NUCLEOTIDE SEQUENCE [LARGE SCALE GENOMIC DNA]</scope>
    <source>
        <strain evidence="2 3">I41</strain>
    </source>
</reference>
<evidence type="ECO:0000256" key="1">
    <source>
        <dbReference type="SAM" id="Phobius"/>
    </source>
</evidence>
<feature type="transmembrane region" description="Helical" evidence="1">
    <location>
        <begin position="74"/>
        <end position="94"/>
    </location>
</feature>
<dbReference type="KEGG" id="llh:I41_33260"/>
<proteinExistence type="predicted"/>
<dbReference type="EMBL" id="CP036339">
    <property type="protein sequence ID" value="QDT74131.1"/>
    <property type="molecule type" value="Genomic_DNA"/>
</dbReference>
<feature type="transmembrane region" description="Helical" evidence="1">
    <location>
        <begin position="146"/>
        <end position="167"/>
    </location>
</feature>
<name>A0A517U0J2_9BACT</name>
<feature type="transmembrane region" description="Helical" evidence="1">
    <location>
        <begin position="114"/>
        <end position="134"/>
    </location>
</feature>
<dbReference type="RefSeq" id="WP_145433919.1">
    <property type="nucleotide sequence ID" value="NZ_CP036339.1"/>
</dbReference>
<organism evidence="2 3">
    <name type="scientific">Lacipirellula limnantheis</name>
    <dbReference type="NCBI Taxonomy" id="2528024"/>
    <lineage>
        <taxon>Bacteria</taxon>
        <taxon>Pseudomonadati</taxon>
        <taxon>Planctomycetota</taxon>
        <taxon>Planctomycetia</taxon>
        <taxon>Pirellulales</taxon>
        <taxon>Lacipirellulaceae</taxon>
        <taxon>Lacipirellula</taxon>
    </lineage>
</organism>
<evidence type="ECO:0000313" key="3">
    <source>
        <dbReference type="Proteomes" id="UP000317909"/>
    </source>
</evidence>
<dbReference type="Proteomes" id="UP000317909">
    <property type="component" value="Chromosome"/>
</dbReference>
<keyword evidence="1" id="KW-1133">Transmembrane helix</keyword>
<dbReference type="OrthoDB" id="272946at2"/>
<keyword evidence="3" id="KW-1185">Reference proteome</keyword>
<protein>
    <recommendedName>
        <fullName evidence="4">Copper resistance protein D</fullName>
    </recommendedName>
</protein>